<dbReference type="EMBL" id="VSSQ01055813">
    <property type="protein sequence ID" value="MPN09680.1"/>
    <property type="molecule type" value="Genomic_DNA"/>
</dbReference>
<reference evidence="1" key="1">
    <citation type="submission" date="2019-08" db="EMBL/GenBank/DDBJ databases">
        <authorList>
            <person name="Kucharzyk K."/>
            <person name="Murdoch R.W."/>
            <person name="Higgins S."/>
            <person name="Loffler F."/>
        </authorList>
    </citation>
    <scope>NUCLEOTIDE SEQUENCE</scope>
</reference>
<comment type="caution">
    <text evidence="1">The sequence shown here is derived from an EMBL/GenBank/DDBJ whole genome shotgun (WGS) entry which is preliminary data.</text>
</comment>
<evidence type="ECO:0000313" key="1">
    <source>
        <dbReference type="EMBL" id="MPN09680.1"/>
    </source>
</evidence>
<protein>
    <submittedName>
        <fullName evidence="1">Uncharacterized protein</fullName>
    </submittedName>
</protein>
<sequence length="131" mass="14882">MLHHADPSALAYYPPVSGGVLKVEAQKAAGVAALRVTSGKKRERLRLYQRRVSRENHHIIKIPPPALGKLRRVAGALLFTLPYYLRAGKIIPRPPLHRRALKTDHNGDILKAGALRRSQRIIEDWFFKHQM</sequence>
<organism evidence="1">
    <name type="scientific">bioreactor metagenome</name>
    <dbReference type="NCBI Taxonomy" id="1076179"/>
    <lineage>
        <taxon>unclassified sequences</taxon>
        <taxon>metagenomes</taxon>
        <taxon>ecological metagenomes</taxon>
    </lineage>
</organism>
<proteinExistence type="predicted"/>
<name>A0A645F719_9ZZZZ</name>
<accession>A0A645F719</accession>
<dbReference type="AlphaFoldDB" id="A0A645F719"/>
<gene>
    <name evidence="1" type="ORF">SDC9_156972</name>
</gene>